<dbReference type="Proteomes" id="UP000427906">
    <property type="component" value="Chromosome"/>
</dbReference>
<dbReference type="InterPro" id="IPR006143">
    <property type="entry name" value="RND_pump_MFP"/>
</dbReference>
<dbReference type="Gene3D" id="2.40.30.170">
    <property type="match status" value="1"/>
</dbReference>
<dbReference type="Gene3D" id="1.10.287.470">
    <property type="entry name" value="Helix hairpin bin"/>
    <property type="match status" value="1"/>
</dbReference>
<evidence type="ECO:0000313" key="4">
    <source>
        <dbReference type="EMBL" id="BBO69405.1"/>
    </source>
</evidence>
<dbReference type="EMBL" id="AP021874">
    <property type="protein sequence ID" value="BBO69405.1"/>
    <property type="molecule type" value="Genomic_DNA"/>
</dbReference>
<dbReference type="Pfam" id="PF25917">
    <property type="entry name" value="BSH_RND"/>
    <property type="match status" value="1"/>
</dbReference>
<evidence type="ECO:0000259" key="2">
    <source>
        <dbReference type="Pfam" id="PF25917"/>
    </source>
</evidence>
<feature type="domain" description="Multidrug resistance protein MdtA-like barrel-sandwich hybrid" evidence="2">
    <location>
        <begin position="56"/>
        <end position="191"/>
    </location>
</feature>
<dbReference type="AlphaFoldDB" id="A0A5K7YM00"/>
<dbReference type="InterPro" id="IPR058625">
    <property type="entry name" value="MdtA-like_BSH"/>
</dbReference>
<feature type="domain" description="CusB-like beta-barrel" evidence="3">
    <location>
        <begin position="205"/>
        <end position="269"/>
    </location>
</feature>
<dbReference type="GO" id="GO:1990281">
    <property type="term" value="C:efflux pump complex"/>
    <property type="evidence" value="ECO:0007669"/>
    <property type="project" value="TreeGrafter"/>
</dbReference>
<dbReference type="PANTHER" id="PTHR30469:SF15">
    <property type="entry name" value="HLYD FAMILY OF SECRETION PROTEINS"/>
    <property type="match status" value="1"/>
</dbReference>
<dbReference type="OrthoDB" id="259511at2"/>
<reference evidence="4 5" key="1">
    <citation type="submission" date="2019-11" db="EMBL/GenBank/DDBJ databases">
        <title>Comparative genomics of hydrocarbon-degrading Desulfosarcina strains.</title>
        <authorList>
            <person name="Watanabe M."/>
            <person name="Kojima H."/>
            <person name="Fukui M."/>
        </authorList>
    </citation>
    <scope>NUCLEOTIDE SEQUENCE [LARGE SCALE GENOMIC DNA]</scope>
    <source>
        <strain evidence="4 5">PL12</strain>
    </source>
</reference>
<dbReference type="GO" id="GO:0015562">
    <property type="term" value="F:efflux transmembrane transporter activity"/>
    <property type="evidence" value="ECO:0007669"/>
    <property type="project" value="TreeGrafter"/>
</dbReference>
<name>A0A5K7YM00_9BACT</name>
<dbReference type="SUPFAM" id="SSF111369">
    <property type="entry name" value="HlyD-like secretion proteins"/>
    <property type="match status" value="1"/>
</dbReference>
<proteinExistence type="inferred from homology"/>
<evidence type="ECO:0000313" key="5">
    <source>
        <dbReference type="Proteomes" id="UP000427906"/>
    </source>
</evidence>
<comment type="similarity">
    <text evidence="1">Belongs to the membrane fusion protein (MFP) (TC 8.A.1) family.</text>
</comment>
<dbReference type="Pfam" id="PF25954">
    <property type="entry name" value="Beta-barrel_RND_2"/>
    <property type="match status" value="1"/>
</dbReference>
<dbReference type="Gene3D" id="2.40.50.100">
    <property type="match status" value="1"/>
</dbReference>
<sequence>MSFRLRGTRVMVKLKSAVILVLLMGVVAGSTLSAHGEELQGITAPSADISLSFVLAGRVADVLVAEGHRVKKDQLLARLDDEPEKIQSQQLKLLSADRTRILAAEAELAQKRVDLRKLELARSKGAASDWEVEHLRLNVQIARLALQTAILEQEQYQRRYAHSRSQLRRMRLVAPMEGIVENVSVEAGESIGALGPVIRLVKNDPLWIDVPVPSAQANDLTVGQPVWTSVAGGTGMAAPNGRIINISAVADAASDTLRVRVEVDNPMRRPAGERVTIEFSSPTDADTAARLKTETE</sequence>
<dbReference type="KEGG" id="dalk:DSCA_33350"/>
<dbReference type="InterPro" id="IPR058792">
    <property type="entry name" value="Beta-barrel_RND_2"/>
</dbReference>
<organism evidence="4 5">
    <name type="scientific">Desulfosarcina alkanivorans</name>
    <dbReference type="NCBI Taxonomy" id="571177"/>
    <lineage>
        <taxon>Bacteria</taxon>
        <taxon>Pseudomonadati</taxon>
        <taxon>Thermodesulfobacteriota</taxon>
        <taxon>Desulfobacteria</taxon>
        <taxon>Desulfobacterales</taxon>
        <taxon>Desulfosarcinaceae</taxon>
        <taxon>Desulfosarcina</taxon>
    </lineage>
</organism>
<dbReference type="NCBIfam" id="TIGR01730">
    <property type="entry name" value="RND_mfp"/>
    <property type="match status" value="1"/>
</dbReference>
<evidence type="ECO:0000259" key="3">
    <source>
        <dbReference type="Pfam" id="PF25954"/>
    </source>
</evidence>
<evidence type="ECO:0000256" key="1">
    <source>
        <dbReference type="ARBA" id="ARBA00009477"/>
    </source>
</evidence>
<gene>
    <name evidence="4" type="ORF">DSCA_33350</name>
</gene>
<protein>
    <submittedName>
        <fullName evidence="4">Uncharacterized protein</fullName>
    </submittedName>
</protein>
<dbReference type="PANTHER" id="PTHR30469">
    <property type="entry name" value="MULTIDRUG RESISTANCE PROTEIN MDTA"/>
    <property type="match status" value="1"/>
</dbReference>
<keyword evidence="5" id="KW-1185">Reference proteome</keyword>
<accession>A0A5K7YM00</accession>